<gene>
    <name evidence="2" type="ORF">BSTOLATCC_MIC28705</name>
</gene>
<accession>A0AAU9JCV2</accession>
<protein>
    <submittedName>
        <fullName evidence="2">Uncharacterized protein</fullName>
    </submittedName>
</protein>
<proteinExistence type="predicted"/>
<organism evidence="2 3">
    <name type="scientific">Blepharisma stoltei</name>
    <dbReference type="NCBI Taxonomy" id="1481888"/>
    <lineage>
        <taxon>Eukaryota</taxon>
        <taxon>Sar</taxon>
        <taxon>Alveolata</taxon>
        <taxon>Ciliophora</taxon>
        <taxon>Postciliodesmatophora</taxon>
        <taxon>Heterotrichea</taxon>
        <taxon>Heterotrichida</taxon>
        <taxon>Blepharismidae</taxon>
        <taxon>Blepharisma</taxon>
    </lineage>
</organism>
<reference evidence="2" key="1">
    <citation type="submission" date="2021-09" db="EMBL/GenBank/DDBJ databases">
        <authorList>
            <consortium name="AG Swart"/>
            <person name="Singh M."/>
            <person name="Singh A."/>
            <person name="Seah K."/>
            <person name="Emmerich C."/>
        </authorList>
    </citation>
    <scope>NUCLEOTIDE SEQUENCE</scope>
    <source>
        <strain evidence="2">ATCC30299</strain>
    </source>
</reference>
<comment type="caution">
    <text evidence="2">The sequence shown here is derived from an EMBL/GenBank/DDBJ whole genome shotgun (WGS) entry which is preliminary data.</text>
</comment>
<name>A0AAU9JCV2_9CILI</name>
<evidence type="ECO:0000313" key="3">
    <source>
        <dbReference type="Proteomes" id="UP001162131"/>
    </source>
</evidence>
<keyword evidence="3" id="KW-1185">Reference proteome</keyword>
<feature type="region of interest" description="Disordered" evidence="1">
    <location>
        <begin position="163"/>
        <end position="192"/>
    </location>
</feature>
<dbReference type="AlphaFoldDB" id="A0AAU9JCV2"/>
<dbReference type="EMBL" id="CAJZBQ010000028">
    <property type="protein sequence ID" value="CAG9321423.1"/>
    <property type="molecule type" value="Genomic_DNA"/>
</dbReference>
<sequence length="283" mass="32523">MDNTFKLFRKPLQVRSQTEILRTSYIESEDDSPSQKPKGIWTKMQNSARLKLLAAGFLKSAFPSQNLKKPDQIPHIKYRNSVFFPEGTQILLGICQSQDFNNPFPDEKTEKIRQSFNPAFIEMICKTNIRRSKSKLSKVWNEDEEEREFLTEREKVISCITGTKTLKPEAQPNDTSETNNSDKESLQTQKAKKISIRYKNTKKENNPSLINQLNPISLKATPSPHFPMINQSSKRVLHKSLSSINNLNVNIKPKKKQPAKVRGARPYHSPYENILIPITTPKN</sequence>
<evidence type="ECO:0000256" key="1">
    <source>
        <dbReference type="SAM" id="MobiDB-lite"/>
    </source>
</evidence>
<dbReference type="Proteomes" id="UP001162131">
    <property type="component" value="Unassembled WGS sequence"/>
</dbReference>
<evidence type="ECO:0000313" key="2">
    <source>
        <dbReference type="EMBL" id="CAG9321423.1"/>
    </source>
</evidence>